<keyword evidence="1" id="KW-0732">Signal</keyword>
<organism evidence="2 3">
    <name type="scientific">Gossypium stocksii</name>
    <dbReference type="NCBI Taxonomy" id="47602"/>
    <lineage>
        <taxon>Eukaryota</taxon>
        <taxon>Viridiplantae</taxon>
        <taxon>Streptophyta</taxon>
        <taxon>Embryophyta</taxon>
        <taxon>Tracheophyta</taxon>
        <taxon>Spermatophyta</taxon>
        <taxon>Magnoliopsida</taxon>
        <taxon>eudicotyledons</taxon>
        <taxon>Gunneridae</taxon>
        <taxon>Pentapetalae</taxon>
        <taxon>rosids</taxon>
        <taxon>malvids</taxon>
        <taxon>Malvales</taxon>
        <taxon>Malvaceae</taxon>
        <taxon>Malvoideae</taxon>
        <taxon>Gossypium</taxon>
    </lineage>
</organism>
<protein>
    <submittedName>
        <fullName evidence="2">Uncharacterized protein</fullName>
    </submittedName>
</protein>
<dbReference type="AlphaFoldDB" id="A0A9D3VX86"/>
<feature type="chain" id="PRO_5039467980" evidence="1">
    <location>
        <begin position="21"/>
        <end position="124"/>
    </location>
</feature>
<feature type="signal peptide" evidence="1">
    <location>
        <begin position="1"/>
        <end position="20"/>
    </location>
</feature>
<reference evidence="2 3" key="1">
    <citation type="journal article" date="2021" name="Plant Biotechnol. J.">
        <title>Multi-omics assisted identification of the key and species-specific regulatory components of drought-tolerant mechanisms in Gossypium stocksii.</title>
        <authorList>
            <person name="Yu D."/>
            <person name="Ke L."/>
            <person name="Zhang D."/>
            <person name="Wu Y."/>
            <person name="Sun Y."/>
            <person name="Mei J."/>
            <person name="Sun J."/>
            <person name="Sun Y."/>
        </authorList>
    </citation>
    <scope>NUCLEOTIDE SEQUENCE [LARGE SCALE GENOMIC DNA]</scope>
    <source>
        <strain evidence="3">cv. E1</strain>
        <tissue evidence="2">Leaf</tissue>
    </source>
</reference>
<dbReference type="EMBL" id="JAIQCV010000005">
    <property type="protein sequence ID" value="KAH1098972.1"/>
    <property type="molecule type" value="Genomic_DNA"/>
</dbReference>
<proteinExistence type="predicted"/>
<evidence type="ECO:0000256" key="1">
    <source>
        <dbReference type="SAM" id="SignalP"/>
    </source>
</evidence>
<dbReference type="Proteomes" id="UP000828251">
    <property type="component" value="Unassembled WGS sequence"/>
</dbReference>
<accession>A0A9D3VX86</accession>
<name>A0A9D3VX86_9ROSI</name>
<evidence type="ECO:0000313" key="3">
    <source>
        <dbReference type="Proteomes" id="UP000828251"/>
    </source>
</evidence>
<evidence type="ECO:0000313" key="2">
    <source>
        <dbReference type="EMBL" id="KAH1098972.1"/>
    </source>
</evidence>
<sequence>MIIKLSYSIFLLSVPLIAVSMDHYTTKLWHQTVQRDSCLNYSCGLLPVFHFGPILLSKSHLNEVSPLMNATLNILSSLLEFLLNLPRQPLFPHHVNLTLEHSHSSPLFNMAARSLSLAALTRPL</sequence>
<gene>
    <name evidence="2" type="ORF">J1N35_015893</name>
</gene>
<comment type="caution">
    <text evidence="2">The sequence shown here is derived from an EMBL/GenBank/DDBJ whole genome shotgun (WGS) entry which is preliminary data.</text>
</comment>
<keyword evidence="3" id="KW-1185">Reference proteome</keyword>